<dbReference type="STRING" id="519442.Huta_0228"/>
<dbReference type="HOGENOM" id="CLU_025402_0_2_2"/>
<evidence type="ECO:0000256" key="3">
    <source>
        <dbReference type="ARBA" id="ARBA00022691"/>
    </source>
</evidence>
<dbReference type="PANTHER" id="PTHR12133:SF1">
    <property type="entry name" value="TRNA (ADENINE(58)-N(1))-METHYLTRANSFERASE, MITOCHONDRIAL"/>
    <property type="match status" value="1"/>
</dbReference>
<evidence type="ECO:0000259" key="5">
    <source>
        <dbReference type="Pfam" id="PF08704"/>
    </source>
</evidence>
<dbReference type="EMBL" id="CP001687">
    <property type="protein sequence ID" value="ACV10416.1"/>
    <property type="molecule type" value="Genomic_DNA"/>
</dbReference>
<keyword evidence="4" id="KW-0819">tRNA processing</keyword>
<keyword evidence="2 6" id="KW-0808">Transferase</keyword>
<evidence type="ECO:0000256" key="2">
    <source>
        <dbReference type="ARBA" id="ARBA00022679"/>
    </source>
</evidence>
<dbReference type="GO" id="GO:0031515">
    <property type="term" value="C:tRNA (m1A) methyltransferase complex"/>
    <property type="evidence" value="ECO:0007669"/>
    <property type="project" value="InterPro"/>
</dbReference>
<accession>C7NPW9</accession>
<gene>
    <name evidence="6" type="ordered locus">Huta_0228</name>
</gene>
<protein>
    <submittedName>
        <fullName evidence="6">tRNA methyltransferase complex GCD14 subunit</fullName>
    </submittedName>
</protein>
<dbReference type="InterPro" id="IPR014816">
    <property type="entry name" value="tRNA_MeTrfase_Gcd14"/>
</dbReference>
<keyword evidence="3" id="KW-0949">S-adenosyl-L-methionine</keyword>
<dbReference type="Gene3D" id="3.40.50.150">
    <property type="entry name" value="Vaccinia Virus protein VP39"/>
    <property type="match status" value="1"/>
</dbReference>
<evidence type="ECO:0000256" key="4">
    <source>
        <dbReference type="ARBA" id="ARBA00022694"/>
    </source>
</evidence>
<proteinExistence type="predicted"/>
<dbReference type="GO" id="GO:0030488">
    <property type="term" value="P:tRNA methylation"/>
    <property type="evidence" value="ECO:0007669"/>
    <property type="project" value="InterPro"/>
</dbReference>
<dbReference type="OrthoDB" id="30774at2157"/>
<dbReference type="SUPFAM" id="SSF53335">
    <property type="entry name" value="S-adenosyl-L-methionine-dependent methyltransferases"/>
    <property type="match status" value="1"/>
</dbReference>
<dbReference type="eggNOG" id="arCOG00978">
    <property type="taxonomic scope" value="Archaea"/>
</dbReference>
<keyword evidence="1 6" id="KW-0489">Methyltransferase</keyword>
<dbReference type="PROSITE" id="PS51620">
    <property type="entry name" value="SAM_TRM61"/>
    <property type="match status" value="1"/>
</dbReference>
<dbReference type="AlphaFoldDB" id="C7NPW9"/>
<feature type="domain" description="tRNA (adenine(58)-N(1))-methyltransferase catalytic subunit TRM61 C-terminal" evidence="5">
    <location>
        <begin position="71"/>
        <end position="218"/>
    </location>
</feature>
<sequence length="243" mass="25794">MSVLLVGEGREYLVAHGETLETDLGVLEVPEDAAPGETLETHLGTEFDVRALRGPDLFEHFERTGAPMMPRDIGLIVGHTGIAAGDRVLDVGTGTGVLAGYLGRVGASVVTYEQREDFADVARENMALAGVEDAVDVRTGDATETLGELDDDAPFDVLTLDTADASELVGHAPDLLADGGFVAVYSPFVESSKEVVKTARDVGLSEIETLETIQREMDFDDRGSRPSTAGVGHTGYLTFARLV</sequence>
<dbReference type="GeneID" id="8382490"/>
<dbReference type="Proteomes" id="UP000002071">
    <property type="component" value="Chromosome"/>
</dbReference>
<dbReference type="PANTHER" id="PTHR12133">
    <property type="entry name" value="TRNA (ADENINE(58)-N(1))-METHYLTRANSFERASE"/>
    <property type="match status" value="1"/>
</dbReference>
<dbReference type="GO" id="GO:0160107">
    <property type="term" value="F:tRNA (adenine(58)-N1)-methyltransferase activity"/>
    <property type="evidence" value="ECO:0007669"/>
    <property type="project" value="InterPro"/>
</dbReference>
<dbReference type="Pfam" id="PF08704">
    <property type="entry name" value="GCD14"/>
    <property type="match status" value="1"/>
</dbReference>
<dbReference type="CDD" id="cd02440">
    <property type="entry name" value="AdoMet_MTases"/>
    <property type="match status" value="1"/>
</dbReference>
<reference evidence="6 7" key="1">
    <citation type="journal article" date="2009" name="Stand. Genomic Sci.">
        <title>Complete genome sequence of Halorhabdus utahensis type strain (AX-2).</title>
        <authorList>
            <person name="Anderson I."/>
            <person name="Tindall B.J."/>
            <person name="Pomrenke H."/>
            <person name="Goker M."/>
            <person name="Lapidus A."/>
            <person name="Nolan M."/>
            <person name="Copeland A."/>
            <person name="Glavina Del Rio T."/>
            <person name="Chen F."/>
            <person name="Tice H."/>
            <person name="Cheng J.F."/>
            <person name="Lucas S."/>
            <person name="Chertkov O."/>
            <person name="Bruce D."/>
            <person name="Brettin T."/>
            <person name="Detter J.C."/>
            <person name="Han C."/>
            <person name="Goodwin L."/>
            <person name="Land M."/>
            <person name="Hauser L."/>
            <person name="Chang Y.J."/>
            <person name="Jeffries C.D."/>
            <person name="Pitluck S."/>
            <person name="Pati A."/>
            <person name="Mavromatis K."/>
            <person name="Ivanova N."/>
            <person name="Ovchinnikova G."/>
            <person name="Chen A."/>
            <person name="Palaniappan K."/>
            <person name="Chain P."/>
            <person name="Rohde M."/>
            <person name="Bristow J."/>
            <person name="Eisen J.A."/>
            <person name="Markowitz V."/>
            <person name="Hugenholtz P."/>
            <person name="Kyrpides N.C."/>
            <person name="Klenk H.P."/>
        </authorList>
    </citation>
    <scope>NUCLEOTIDE SEQUENCE [LARGE SCALE GENOMIC DNA]</scope>
    <source>
        <strain evidence="7">DSM 12940 / JCM 11049 / AX-2</strain>
    </source>
</reference>
<evidence type="ECO:0000313" key="6">
    <source>
        <dbReference type="EMBL" id="ACV10416.1"/>
    </source>
</evidence>
<name>C7NPW9_HALUD</name>
<evidence type="ECO:0000256" key="1">
    <source>
        <dbReference type="ARBA" id="ARBA00022603"/>
    </source>
</evidence>
<keyword evidence="7" id="KW-1185">Reference proteome</keyword>
<dbReference type="KEGG" id="hut:Huta_0228"/>
<organism evidence="6 7">
    <name type="scientific">Halorhabdus utahensis (strain DSM 12940 / JCM 11049 / AX-2)</name>
    <dbReference type="NCBI Taxonomy" id="519442"/>
    <lineage>
        <taxon>Archaea</taxon>
        <taxon>Methanobacteriati</taxon>
        <taxon>Methanobacteriota</taxon>
        <taxon>Stenosarchaea group</taxon>
        <taxon>Halobacteria</taxon>
        <taxon>Halobacteriales</taxon>
        <taxon>Haloarculaceae</taxon>
        <taxon>Halorhabdus</taxon>
    </lineage>
</organism>
<evidence type="ECO:0000313" key="7">
    <source>
        <dbReference type="Proteomes" id="UP000002071"/>
    </source>
</evidence>
<dbReference type="InterPro" id="IPR029063">
    <property type="entry name" value="SAM-dependent_MTases_sf"/>
</dbReference>
<dbReference type="RefSeq" id="WP_012795293.1">
    <property type="nucleotide sequence ID" value="NC_013158.1"/>
</dbReference>
<dbReference type="InterPro" id="IPR049470">
    <property type="entry name" value="TRM61_C"/>
</dbReference>